<reference evidence="1 2" key="1">
    <citation type="submission" date="2023-07" db="EMBL/GenBank/DDBJ databases">
        <title>Genomic Encyclopedia of Type Strains, Phase IV (KMG-IV): sequencing the most valuable type-strain genomes for metagenomic binning, comparative biology and taxonomic classification.</title>
        <authorList>
            <person name="Goeker M."/>
        </authorList>
    </citation>
    <scope>NUCLEOTIDE SEQUENCE [LARGE SCALE GENOMIC DNA]</scope>
    <source>
        <strain evidence="1 2">DSM 17740</strain>
    </source>
</reference>
<dbReference type="RefSeq" id="WP_307336789.1">
    <property type="nucleotide sequence ID" value="NZ_JAUSUQ010000003.1"/>
</dbReference>
<comment type="caution">
    <text evidence="1">The sequence shown here is derived from an EMBL/GenBank/DDBJ whole genome shotgun (WGS) entry which is preliminary data.</text>
</comment>
<accession>A0ABU0CPW7</accession>
<dbReference type="Pfam" id="PF03682">
    <property type="entry name" value="UPF0158"/>
    <property type="match status" value="1"/>
</dbReference>
<dbReference type="EMBL" id="JAUSUQ010000003">
    <property type="protein sequence ID" value="MDQ0338455.1"/>
    <property type="molecule type" value="Genomic_DNA"/>
</dbReference>
<keyword evidence="2" id="KW-1185">Reference proteome</keyword>
<protein>
    <recommendedName>
        <fullName evidence="3">Phage protein</fullName>
    </recommendedName>
</protein>
<evidence type="ECO:0000313" key="1">
    <source>
        <dbReference type="EMBL" id="MDQ0338455.1"/>
    </source>
</evidence>
<evidence type="ECO:0008006" key="3">
    <source>
        <dbReference type="Google" id="ProtNLM"/>
    </source>
</evidence>
<gene>
    <name evidence="1" type="ORF">J2S00_001239</name>
</gene>
<dbReference type="Proteomes" id="UP001232445">
    <property type="component" value="Unassembled WGS sequence"/>
</dbReference>
<name>A0ABU0CPW7_9BACI</name>
<proteinExistence type="predicted"/>
<organism evidence="1 2">
    <name type="scientific">Caldalkalibacillus uzonensis</name>
    <dbReference type="NCBI Taxonomy" id="353224"/>
    <lineage>
        <taxon>Bacteria</taxon>
        <taxon>Bacillati</taxon>
        <taxon>Bacillota</taxon>
        <taxon>Bacilli</taxon>
        <taxon>Bacillales</taxon>
        <taxon>Bacillaceae</taxon>
        <taxon>Caldalkalibacillus</taxon>
    </lineage>
</organism>
<dbReference type="InterPro" id="IPR005361">
    <property type="entry name" value="UPF0158"/>
</dbReference>
<sequence length="155" mass="18792">MEKKVKLQDIIEGIEMQFEEINTYLNLKTRQVIAVSTDSLWRAEEDEPFDDLPKWQQDEVKVAIDIIENFENYEKLPSQFEINEYGMMEDFCYSIQNNKHRNLLLGAIRGKGAFRRFKDLIIQLNLEKDWYYYRDKRYRELAIDWCKTRGIDFTE</sequence>
<evidence type="ECO:0000313" key="2">
    <source>
        <dbReference type="Proteomes" id="UP001232445"/>
    </source>
</evidence>